<feature type="domain" description="Hydantoinase A/oxoprolinase" evidence="2">
    <location>
        <begin position="200"/>
        <end position="488"/>
    </location>
</feature>
<dbReference type="Pfam" id="PF05378">
    <property type="entry name" value="Hydant_A_N"/>
    <property type="match status" value="1"/>
</dbReference>
<sequence>MNDWQFWIDRGGTFTDVVALSPDGTLKRTKLLSEDPSRAEDAAIHAIRTITETPTGPLPPCRLRIGTTVATNALLERKGARVALAITAGFEDALTIGSQERPDLFAREIKLPEPIYDSVIAIDERVLADGTVERELNEEAAREKLAAAKADGIEAVAICLMHGYAHTAHEEALARIARDLGLRQVSVSHELAPLIKLVSRGDTTVLDAYVSPPLSDYTSTIAAGLGDSGDALFMQSNGGLTARDRFHGKDAILSGPAGGIVGMAATAEEAGFKAVVGFDMGGTSTDVSWYSGQYERDGETRLEGVRIAAPMMRIHTVASGGGSICQFHAGRFHVGPESAGAFPGPACYRNGGPLTVTDCNLALGKLQAAHFPPVFGPDGDLPPDRDVVIAKLEALCTEIEAQTGRKLTPMEAAEGFIAIAVQDMAQAIKSISIRRGHDIAGAALAAFGGAGGQHACLVAEALGIDTVQAHPLASVLSAYGMGLADRRAMREATLSLTLDDGHDSAIAAQLDTLAAEARAELEAQGIAPTEIAIEKTLQLRPAGSENTVEVTYGPTSDMASWFHSQWRERFGFDPEGRIVAATARAEAINRSPRRSGPPLPLCETSEPAAATVDTWMDGRAHQIPLYRRPALAAGFEGDGPALVVDDVSTIVVEPGWRIQVDNVGNLLLRRTGESGERTLSTERDPVRTAIMGALFMGIAEEMGAALQASASSVNIRERLDFSCAIFDREGNLIANAPHMPVHLGSMGESVRTVARRRADDGRGIMPGDAYALNAPYDGGTHLPDITVVLPIFADGDDSAPAWWAAARGHHADIGGIAPGSMPASSTSVEEEGILLDNVLLVDEGRFLEVDMRARLADSAFPARDPDRNIADLKAQLAACIKGSTELNRLAAGQSREVVDAYMGHVMAQAEEAVCALLGQLSSGSFAYEMDDGSTIRLAITIDSEAREALFDFTGTSNQHKGNFNAPLPIVRAAVLYAIRTMIDGDVPMNEGCLAPIRLKVPEGSMLNPVAPAAVVAGNVETSQVVTDTIFGALGAMAGAQGTMNNFTFGNARYQYYETIAGGSGAGPGFDGADAVQTHMTNSRLTDPEILETRFPVVLEAFAIRAGSGGAGKWHGGNGVIRRIRFREEMEAGILSNRRRVPPFGLEGGEAGQTGLNRVIRAGGAVEELSSCAGAEMHPGDAFEIATPGGGGYGRD</sequence>
<dbReference type="GO" id="GO:0017168">
    <property type="term" value="F:5-oxoprolinase (ATP-hydrolyzing) activity"/>
    <property type="evidence" value="ECO:0007669"/>
    <property type="project" value="TreeGrafter"/>
</dbReference>
<protein>
    <submittedName>
        <fullName evidence="5">5-oxoprolinase</fullName>
    </submittedName>
</protein>
<dbReference type="PANTHER" id="PTHR11365:SF23">
    <property type="entry name" value="HYPOTHETICAL 5-OXOPROLINASE (EUROFUNG)-RELATED"/>
    <property type="match status" value="1"/>
</dbReference>
<organism evidence="5 6">
    <name type="scientific">Croceicoccus mobilis</name>
    <dbReference type="NCBI Taxonomy" id="1703339"/>
    <lineage>
        <taxon>Bacteria</taxon>
        <taxon>Pseudomonadati</taxon>
        <taxon>Pseudomonadota</taxon>
        <taxon>Alphaproteobacteria</taxon>
        <taxon>Sphingomonadales</taxon>
        <taxon>Erythrobacteraceae</taxon>
        <taxon>Croceicoccus</taxon>
    </lineage>
</organism>
<dbReference type="OrthoDB" id="9759608at2"/>
<dbReference type="Proteomes" id="UP000612349">
    <property type="component" value="Unassembled WGS sequence"/>
</dbReference>
<keyword evidence="6" id="KW-1185">Reference proteome</keyword>
<dbReference type="InterPro" id="IPR003692">
    <property type="entry name" value="Hydantoinase_B"/>
</dbReference>
<dbReference type="EMBL" id="BMIP01000002">
    <property type="protein sequence ID" value="GGD66698.1"/>
    <property type="molecule type" value="Genomic_DNA"/>
</dbReference>
<comment type="similarity">
    <text evidence="1">Belongs to the oxoprolinase family.</text>
</comment>
<dbReference type="Pfam" id="PF02538">
    <property type="entry name" value="Hydantoinase_B"/>
    <property type="match status" value="1"/>
</dbReference>
<gene>
    <name evidence="5" type="ORF">GCM10010990_15290</name>
</gene>
<dbReference type="GO" id="GO:0005829">
    <property type="term" value="C:cytosol"/>
    <property type="evidence" value="ECO:0007669"/>
    <property type="project" value="TreeGrafter"/>
</dbReference>
<comment type="caution">
    <text evidence="5">The sequence shown here is derived from an EMBL/GenBank/DDBJ whole genome shotgun (WGS) entry which is preliminary data.</text>
</comment>
<dbReference type="InterPro" id="IPR045079">
    <property type="entry name" value="Oxoprolinase-like"/>
</dbReference>
<dbReference type="GO" id="GO:0006749">
    <property type="term" value="P:glutathione metabolic process"/>
    <property type="evidence" value="ECO:0007669"/>
    <property type="project" value="TreeGrafter"/>
</dbReference>
<dbReference type="Pfam" id="PF01968">
    <property type="entry name" value="Hydantoinase_A"/>
    <property type="match status" value="1"/>
</dbReference>
<dbReference type="AlphaFoldDB" id="A0A917DT88"/>
<reference evidence="5" key="2">
    <citation type="submission" date="2020-09" db="EMBL/GenBank/DDBJ databases">
        <authorList>
            <person name="Sun Q."/>
            <person name="Zhou Y."/>
        </authorList>
    </citation>
    <scope>NUCLEOTIDE SEQUENCE</scope>
    <source>
        <strain evidence="5">CGMCC 1.15360</strain>
    </source>
</reference>
<accession>A0A917DT88</accession>
<evidence type="ECO:0000259" key="3">
    <source>
        <dbReference type="Pfam" id="PF02538"/>
    </source>
</evidence>
<feature type="domain" description="Hydantoinase B/oxoprolinase" evidence="3">
    <location>
        <begin position="684"/>
        <end position="1194"/>
    </location>
</feature>
<proteinExistence type="inferred from homology"/>
<evidence type="ECO:0000313" key="6">
    <source>
        <dbReference type="Proteomes" id="UP000612349"/>
    </source>
</evidence>
<reference evidence="5" key="1">
    <citation type="journal article" date="2014" name="Int. J. Syst. Evol. Microbiol.">
        <title>Complete genome sequence of Corynebacterium casei LMG S-19264T (=DSM 44701T), isolated from a smear-ripened cheese.</title>
        <authorList>
            <consortium name="US DOE Joint Genome Institute (JGI-PGF)"/>
            <person name="Walter F."/>
            <person name="Albersmeier A."/>
            <person name="Kalinowski J."/>
            <person name="Ruckert C."/>
        </authorList>
    </citation>
    <scope>NUCLEOTIDE SEQUENCE</scope>
    <source>
        <strain evidence="5">CGMCC 1.15360</strain>
    </source>
</reference>
<name>A0A917DT88_9SPHN</name>
<evidence type="ECO:0000259" key="4">
    <source>
        <dbReference type="Pfam" id="PF05378"/>
    </source>
</evidence>
<dbReference type="InterPro" id="IPR008040">
    <property type="entry name" value="Hydant_A_N"/>
</dbReference>
<evidence type="ECO:0000256" key="1">
    <source>
        <dbReference type="ARBA" id="ARBA00010403"/>
    </source>
</evidence>
<dbReference type="PANTHER" id="PTHR11365">
    <property type="entry name" value="5-OXOPROLINASE RELATED"/>
    <property type="match status" value="1"/>
</dbReference>
<dbReference type="InterPro" id="IPR002821">
    <property type="entry name" value="Hydantoinase_A"/>
</dbReference>
<evidence type="ECO:0000259" key="2">
    <source>
        <dbReference type="Pfam" id="PF01968"/>
    </source>
</evidence>
<dbReference type="RefSeq" id="WP_066775919.1">
    <property type="nucleotide sequence ID" value="NZ_BMIP01000002.1"/>
</dbReference>
<feature type="domain" description="Hydantoinase/oxoprolinase N-terminal" evidence="4">
    <location>
        <begin position="6"/>
        <end position="180"/>
    </location>
</feature>
<evidence type="ECO:0000313" key="5">
    <source>
        <dbReference type="EMBL" id="GGD66698.1"/>
    </source>
</evidence>